<evidence type="ECO:0000313" key="14">
    <source>
        <dbReference type="EMBL" id="KTD47971.1"/>
    </source>
</evidence>
<dbReference type="Proteomes" id="UP000054618">
    <property type="component" value="Unassembled WGS sequence"/>
</dbReference>
<keyword evidence="7 12" id="KW-0479">Metal-binding</keyword>
<feature type="binding site" evidence="13">
    <location>
        <position position="24"/>
    </location>
    <ligand>
        <name>substrate</name>
    </ligand>
</feature>
<dbReference type="Pfam" id="PF08282">
    <property type="entry name" value="Hydrolase_3"/>
    <property type="match status" value="1"/>
</dbReference>
<dbReference type="GO" id="GO:0046872">
    <property type="term" value="F:metal ion binding"/>
    <property type="evidence" value="ECO:0007669"/>
    <property type="project" value="UniProtKB-UniRule"/>
</dbReference>
<dbReference type="InterPro" id="IPR036412">
    <property type="entry name" value="HAD-like_sf"/>
</dbReference>
<keyword evidence="9 12" id="KW-0460">Magnesium</keyword>
<protein>
    <recommendedName>
        <fullName evidence="6 12">3-deoxy-D-manno-octulosonate 8-phosphate phosphatase KdsC</fullName>
        <ecNumber evidence="5 12">3.1.3.45</ecNumber>
    </recommendedName>
    <alternativeName>
        <fullName evidence="11 12">KDO 8-P phosphatase</fullName>
    </alternativeName>
</protein>
<evidence type="ECO:0000256" key="10">
    <source>
        <dbReference type="ARBA" id="ARBA00022985"/>
    </source>
</evidence>
<dbReference type="AlphaFoldDB" id="A0A0W0XUW0"/>
<keyword evidence="15" id="KW-1185">Reference proteome</keyword>
<dbReference type="OrthoDB" id="9805604at2"/>
<keyword evidence="10 12" id="KW-0448">Lipopolysaccharide biosynthesis</keyword>
<evidence type="ECO:0000256" key="3">
    <source>
        <dbReference type="ARBA" id="ARBA00005893"/>
    </source>
</evidence>
<evidence type="ECO:0000256" key="1">
    <source>
        <dbReference type="ARBA" id="ARBA00000898"/>
    </source>
</evidence>
<dbReference type="Gene3D" id="3.40.50.1000">
    <property type="entry name" value="HAD superfamily/HAD-like"/>
    <property type="match status" value="1"/>
</dbReference>
<evidence type="ECO:0000313" key="15">
    <source>
        <dbReference type="Proteomes" id="UP000054618"/>
    </source>
</evidence>
<organism evidence="14 15">
    <name type="scientific">Legionella quinlivanii</name>
    <dbReference type="NCBI Taxonomy" id="45073"/>
    <lineage>
        <taxon>Bacteria</taxon>
        <taxon>Pseudomonadati</taxon>
        <taxon>Pseudomonadota</taxon>
        <taxon>Gammaproteobacteria</taxon>
        <taxon>Legionellales</taxon>
        <taxon>Legionellaceae</taxon>
        <taxon>Legionella</taxon>
    </lineage>
</organism>
<dbReference type="InterPro" id="IPR010023">
    <property type="entry name" value="KdsC_fam"/>
</dbReference>
<dbReference type="GO" id="GO:0008781">
    <property type="term" value="F:N-acylneuraminate cytidylyltransferase activity"/>
    <property type="evidence" value="ECO:0007669"/>
    <property type="project" value="TreeGrafter"/>
</dbReference>
<comment type="caution">
    <text evidence="14">The sequence shown here is derived from an EMBL/GenBank/DDBJ whole genome shotgun (WGS) entry which is preliminary data.</text>
</comment>
<dbReference type="GO" id="GO:0019143">
    <property type="term" value="F:3-deoxy-manno-octulosonate-8-phosphatase activity"/>
    <property type="evidence" value="ECO:0007669"/>
    <property type="project" value="UniProtKB-UniRule"/>
</dbReference>
<dbReference type="InterPro" id="IPR023214">
    <property type="entry name" value="HAD_sf"/>
</dbReference>
<sequence length="183" mass="20196">MNQLNKGDLFERAKKVKCLISDIDGVMTDGKVYIGSSGEDTRAFNAHDGIGMQMLIAAGIHLAVITTSNSNVIYERMQKVGILCFCGQIDKRKAYTQLKEELQLHDADFAYIGDDLSDLMIMKQVGLGVTVPNAVQQVKEWSHWITERSGGEGAVREICEIILMSQDKFEMALEGYLAGTACL</sequence>
<dbReference type="InterPro" id="IPR050793">
    <property type="entry name" value="CMP-NeuNAc_synthase"/>
</dbReference>
<dbReference type="STRING" id="45073.Lqui_2235"/>
<comment type="function">
    <text evidence="12">Catalyzes the hydrolysis of 3-deoxy-D-manno-octulosonate 8-phosphate (KDO 8-P) to 3-deoxy-D-manno-octulosonate (KDO) and inorganic phosphate.</text>
</comment>
<dbReference type="SFLD" id="SFLDG01138">
    <property type="entry name" value="C1.6.2:_Deoxy-d-mannose-octulo"/>
    <property type="match status" value="1"/>
</dbReference>
<dbReference type="InterPro" id="IPR006549">
    <property type="entry name" value="HAD-SF_hydro_IIIA"/>
</dbReference>
<evidence type="ECO:0000256" key="8">
    <source>
        <dbReference type="ARBA" id="ARBA00022801"/>
    </source>
</evidence>
<dbReference type="RefSeq" id="WP_058508322.1">
    <property type="nucleotide sequence ID" value="NZ_CAAAIK010000009.1"/>
</dbReference>
<comment type="similarity">
    <text evidence="3 12">Belongs to the KdsC family.</text>
</comment>
<dbReference type="GO" id="GO:0009103">
    <property type="term" value="P:lipopolysaccharide biosynthetic process"/>
    <property type="evidence" value="ECO:0007669"/>
    <property type="project" value="UniProtKB-UniRule"/>
</dbReference>
<evidence type="ECO:0000256" key="11">
    <source>
        <dbReference type="ARBA" id="ARBA00031051"/>
    </source>
</evidence>
<evidence type="ECO:0000256" key="7">
    <source>
        <dbReference type="ARBA" id="ARBA00022723"/>
    </source>
</evidence>
<reference evidence="14 15" key="1">
    <citation type="submission" date="2015-11" db="EMBL/GenBank/DDBJ databases">
        <title>Genomic analysis of 38 Legionella species identifies large and diverse effector repertoires.</title>
        <authorList>
            <person name="Burstein D."/>
            <person name="Amaro F."/>
            <person name="Zusman T."/>
            <person name="Lifshitz Z."/>
            <person name="Cohen O."/>
            <person name="Gilbert J.A."/>
            <person name="Pupko T."/>
            <person name="Shuman H.A."/>
            <person name="Segal G."/>
        </authorList>
    </citation>
    <scope>NUCLEOTIDE SEQUENCE [LARGE SCALE GENOMIC DNA]</scope>
    <source>
        <strain evidence="14 15">CDC#1442-AUS-E</strain>
    </source>
</reference>
<comment type="subunit">
    <text evidence="4 12">Homotetramer.</text>
</comment>
<evidence type="ECO:0000256" key="4">
    <source>
        <dbReference type="ARBA" id="ARBA00011881"/>
    </source>
</evidence>
<feature type="binding site" evidence="13">
    <location>
        <position position="22"/>
    </location>
    <ligand>
        <name>Mg(2+)</name>
        <dbReference type="ChEBI" id="CHEBI:18420"/>
    </ligand>
</feature>
<dbReference type="PIRSF" id="PIRSF006118">
    <property type="entry name" value="KDO8-P_Ptase"/>
    <property type="match status" value="1"/>
</dbReference>
<dbReference type="SFLD" id="SFLDG01136">
    <property type="entry name" value="C1.6:_Phosphoserine_Phosphatas"/>
    <property type="match status" value="1"/>
</dbReference>
<dbReference type="EC" id="3.1.3.45" evidence="5 12"/>
<comment type="catalytic activity">
    <reaction evidence="1 12">
        <text>3-deoxy-alpha-D-manno-2-octulosonate-8-phosphate + H2O = 3-deoxy-alpha-D-manno-oct-2-ulosonate + phosphate</text>
        <dbReference type="Rhea" id="RHEA:11500"/>
        <dbReference type="ChEBI" id="CHEBI:15377"/>
        <dbReference type="ChEBI" id="CHEBI:43474"/>
        <dbReference type="ChEBI" id="CHEBI:85985"/>
        <dbReference type="ChEBI" id="CHEBI:85986"/>
        <dbReference type="EC" id="3.1.3.45"/>
    </reaction>
</comment>
<dbReference type="SFLD" id="SFLDS00003">
    <property type="entry name" value="Haloacid_Dehalogenase"/>
    <property type="match status" value="1"/>
</dbReference>
<dbReference type="EMBL" id="LNYS01000018">
    <property type="protein sequence ID" value="KTD47971.1"/>
    <property type="molecule type" value="Genomic_DNA"/>
</dbReference>
<dbReference type="CDD" id="cd01630">
    <property type="entry name" value="HAD_KDO-like"/>
    <property type="match status" value="1"/>
</dbReference>
<keyword evidence="8 12" id="KW-0378">Hydrolase</keyword>
<dbReference type="FunFam" id="3.40.50.1000:FF:000029">
    <property type="entry name" value="3-deoxy-D-manno-octulosonate 8-phosphate phosphatase KdsC"/>
    <property type="match status" value="1"/>
</dbReference>
<evidence type="ECO:0000256" key="9">
    <source>
        <dbReference type="ARBA" id="ARBA00022842"/>
    </source>
</evidence>
<gene>
    <name evidence="14" type="ORF">Lqui_2235</name>
</gene>
<accession>A0A0W0XUW0</accession>
<evidence type="ECO:0000256" key="5">
    <source>
        <dbReference type="ARBA" id="ARBA00013066"/>
    </source>
</evidence>
<feature type="binding site" evidence="13">
    <location>
        <position position="114"/>
    </location>
    <ligand>
        <name>Mg(2+)</name>
        <dbReference type="ChEBI" id="CHEBI:18420"/>
    </ligand>
</feature>
<comment type="cofactor">
    <cofactor evidence="2 12 13">
        <name>Mg(2+)</name>
        <dbReference type="ChEBI" id="CHEBI:18420"/>
    </cofactor>
</comment>
<dbReference type="PANTHER" id="PTHR21485">
    <property type="entry name" value="HAD SUPERFAMILY MEMBERS CMAS AND KDSC"/>
    <property type="match status" value="1"/>
</dbReference>
<evidence type="ECO:0000256" key="12">
    <source>
        <dbReference type="PIRNR" id="PIRNR006118"/>
    </source>
</evidence>
<dbReference type="NCBIfam" id="TIGR01662">
    <property type="entry name" value="HAD-SF-IIIA"/>
    <property type="match status" value="1"/>
</dbReference>
<proteinExistence type="inferred from homology"/>
<dbReference type="PANTHER" id="PTHR21485:SF6">
    <property type="entry name" value="N-ACYLNEURAMINATE CYTIDYLYLTRANSFERASE-RELATED"/>
    <property type="match status" value="1"/>
</dbReference>
<name>A0A0W0XUW0_9GAMM</name>
<dbReference type="PATRIC" id="fig|45073.5.peg.2361"/>
<evidence type="ECO:0000256" key="13">
    <source>
        <dbReference type="PIRSR" id="PIRSR006118-2"/>
    </source>
</evidence>
<dbReference type="SUPFAM" id="SSF56784">
    <property type="entry name" value="HAD-like"/>
    <property type="match status" value="1"/>
</dbReference>
<evidence type="ECO:0000256" key="2">
    <source>
        <dbReference type="ARBA" id="ARBA00001946"/>
    </source>
</evidence>
<dbReference type="NCBIfam" id="TIGR01670">
    <property type="entry name" value="KdsC-phosphatas"/>
    <property type="match status" value="1"/>
</dbReference>
<evidence type="ECO:0000256" key="6">
    <source>
        <dbReference type="ARBA" id="ARBA00020092"/>
    </source>
</evidence>